<dbReference type="Pfam" id="PF02829">
    <property type="entry name" value="3H"/>
    <property type="match status" value="1"/>
</dbReference>
<dbReference type="AlphaFoldDB" id="A0A9D2BJF5"/>
<dbReference type="InterPro" id="IPR036388">
    <property type="entry name" value="WH-like_DNA-bd_sf"/>
</dbReference>
<feature type="binding site" evidence="1">
    <location>
        <position position="137"/>
    </location>
    <ligand>
        <name>Ni(2+)</name>
        <dbReference type="ChEBI" id="CHEBI:49786"/>
    </ligand>
</feature>
<evidence type="ECO:0000259" key="2">
    <source>
        <dbReference type="Pfam" id="PF02829"/>
    </source>
</evidence>
<proteinExistence type="predicted"/>
<sequence length="165" mass="18720">MGQEKRRRELLETIRASRKPLSGALLAGKCEVSRQVIVQDIAALREEGYGIISTNRGYLLQVQRVFQVCHSDQQIEDELKLIVDLGGIVVDVFVRHEVYGRIWAELNVNSPRRAETFCREIREGKSSPLKNITSGVHFHTVSAASEETLDQIRQALAERGYLMEE</sequence>
<dbReference type="InterPro" id="IPR036390">
    <property type="entry name" value="WH_DNA-bd_sf"/>
</dbReference>
<dbReference type="InterPro" id="IPR013196">
    <property type="entry name" value="HTH_11"/>
</dbReference>
<dbReference type="InterPro" id="IPR004173">
    <property type="entry name" value="3H_domain"/>
</dbReference>
<dbReference type="Pfam" id="PF08279">
    <property type="entry name" value="HTH_11"/>
    <property type="match status" value="1"/>
</dbReference>
<comment type="caution">
    <text evidence="4">The sequence shown here is derived from an EMBL/GenBank/DDBJ whole genome shotgun (WGS) entry which is preliminary data.</text>
</comment>
<accession>A0A9D2BJF5</accession>
<dbReference type="GO" id="GO:0046872">
    <property type="term" value="F:metal ion binding"/>
    <property type="evidence" value="ECO:0007669"/>
    <property type="project" value="UniProtKB-KW"/>
</dbReference>
<keyword evidence="1" id="KW-0479">Metal-binding</keyword>
<dbReference type="SUPFAM" id="SSF75500">
    <property type="entry name" value="Putative transcriptional regulator TM1602, C-terminal domain"/>
    <property type="match status" value="1"/>
</dbReference>
<reference evidence="4" key="1">
    <citation type="journal article" date="2021" name="PeerJ">
        <title>Extensive microbial diversity within the chicken gut microbiome revealed by metagenomics and culture.</title>
        <authorList>
            <person name="Gilroy R."/>
            <person name="Ravi A."/>
            <person name="Getino M."/>
            <person name="Pursley I."/>
            <person name="Horton D.L."/>
            <person name="Alikhan N.F."/>
            <person name="Baker D."/>
            <person name="Gharbi K."/>
            <person name="Hall N."/>
            <person name="Watson M."/>
            <person name="Adriaenssens E.M."/>
            <person name="Foster-Nyarko E."/>
            <person name="Jarju S."/>
            <person name="Secka A."/>
            <person name="Antonio M."/>
            <person name="Oren A."/>
            <person name="Chaudhuri R.R."/>
            <person name="La Ragione R."/>
            <person name="Hildebrand F."/>
            <person name="Pallen M.J."/>
        </authorList>
    </citation>
    <scope>NUCLEOTIDE SEQUENCE</scope>
    <source>
        <strain evidence="4">CHK183-1962</strain>
    </source>
</reference>
<organism evidence="4 5">
    <name type="scientific">Candidatus Fusicatenibacter merdavium</name>
    <dbReference type="NCBI Taxonomy" id="2838600"/>
    <lineage>
        <taxon>Bacteria</taxon>
        <taxon>Bacillati</taxon>
        <taxon>Bacillota</taxon>
        <taxon>Clostridia</taxon>
        <taxon>Lachnospirales</taxon>
        <taxon>Lachnospiraceae</taxon>
        <taxon>Fusicatenibacter</taxon>
    </lineage>
</organism>
<dbReference type="InterPro" id="IPR026043">
    <property type="entry name" value="NadR"/>
</dbReference>
<evidence type="ECO:0000313" key="5">
    <source>
        <dbReference type="Proteomes" id="UP000886890"/>
    </source>
</evidence>
<dbReference type="Proteomes" id="UP000886890">
    <property type="component" value="Unassembled WGS sequence"/>
</dbReference>
<feature type="binding site" evidence="1">
    <location>
        <position position="139"/>
    </location>
    <ligand>
        <name>Ni(2+)</name>
        <dbReference type="ChEBI" id="CHEBI:49786"/>
    </ligand>
</feature>
<dbReference type="PANTHER" id="PTHR40068">
    <property type="entry name" value="TRANSCRIPTION REPRESSOR NIAR-RELATED"/>
    <property type="match status" value="1"/>
</dbReference>
<feature type="domain" description="Helix-turn-helix type 11" evidence="3">
    <location>
        <begin position="6"/>
        <end position="58"/>
    </location>
</feature>
<dbReference type="Gene3D" id="3.30.1340.20">
    <property type="entry name" value="3H domain"/>
    <property type="match status" value="1"/>
</dbReference>
<reference evidence="4" key="2">
    <citation type="submission" date="2021-04" db="EMBL/GenBank/DDBJ databases">
        <authorList>
            <person name="Gilroy R."/>
        </authorList>
    </citation>
    <scope>NUCLEOTIDE SEQUENCE</scope>
    <source>
        <strain evidence="4">CHK183-1962</strain>
    </source>
</reference>
<evidence type="ECO:0000256" key="1">
    <source>
        <dbReference type="PIRSR" id="PIRSR037847-1"/>
    </source>
</evidence>
<feature type="binding site" evidence="1">
    <location>
        <position position="70"/>
    </location>
    <ligand>
        <name>Ni(2+)</name>
        <dbReference type="ChEBI" id="CHEBI:49786"/>
    </ligand>
</feature>
<feature type="domain" description="3H" evidence="2">
    <location>
        <begin position="67"/>
        <end position="162"/>
    </location>
</feature>
<gene>
    <name evidence="4" type="ORF">H9734_12175</name>
</gene>
<dbReference type="Gene3D" id="1.10.10.10">
    <property type="entry name" value="Winged helix-like DNA-binding domain superfamily/Winged helix DNA-binding domain"/>
    <property type="match status" value="1"/>
</dbReference>
<protein>
    <submittedName>
        <fullName evidence="4">Transcription repressor NadR</fullName>
    </submittedName>
</protein>
<dbReference type="PIRSF" id="PIRSF037847">
    <property type="entry name" value="NiaR"/>
    <property type="match status" value="1"/>
</dbReference>
<keyword evidence="1" id="KW-0533">Nickel</keyword>
<name>A0A9D2BJF5_9FIRM</name>
<evidence type="ECO:0000313" key="4">
    <source>
        <dbReference type="EMBL" id="HIX78328.1"/>
    </source>
</evidence>
<dbReference type="PANTHER" id="PTHR40068:SF1">
    <property type="entry name" value="TRANSCRIPTION REPRESSOR NIAR-RELATED"/>
    <property type="match status" value="1"/>
</dbReference>
<evidence type="ECO:0000259" key="3">
    <source>
        <dbReference type="Pfam" id="PF08279"/>
    </source>
</evidence>
<dbReference type="InterPro" id="IPR035922">
    <property type="entry name" value="3H_dom_sf"/>
</dbReference>
<feature type="binding site" evidence="1">
    <location>
        <position position="78"/>
    </location>
    <ligand>
        <name>Ni(2+)</name>
        <dbReference type="ChEBI" id="CHEBI:49786"/>
    </ligand>
</feature>
<dbReference type="EMBL" id="DXEK01000198">
    <property type="protein sequence ID" value="HIX78328.1"/>
    <property type="molecule type" value="Genomic_DNA"/>
</dbReference>
<dbReference type="SUPFAM" id="SSF46785">
    <property type="entry name" value="Winged helix' DNA-binding domain"/>
    <property type="match status" value="1"/>
</dbReference>